<protein>
    <recommendedName>
        <fullName evidence="4">DUF4251 domain-containing protein</fullName>
    </recommendedName>
</protein>
<geneLocation type="plasmid" evidence="2 3">
    <name>pFA1</name>
</geneLocation>
<keyword evidence="3" id="KW-1185">Reference proteome</keyword>
<keyword evidence="2" id="KW-0614">Plasmid</keyword>
<dbReference type="EMBL" id="AP025315">
    <property type="protein sequence ID" value="BDD11435.1"/>
    <property type="molecule type" value="Genomic_DNA"/>
</dbReference>
<evidence type="ECO:0000313" key="3">
    <source>
        <dbReference type="Proteomes" id="UP001348817"/>
    </source>
</evidence>
<organism evidence="2 3">
    <name type="scientific">Fulvitalea axinellae</name>
    <dbReference type="NCBI Taxonomy" id="1182444"/>
    <lineage>
        <taxon>Bacteria</taxon>
        <taxon>Pseudomonadati</taxon>
        <taxon>Bacteroidota</taxon>
        <taxon>Cytophagia</taxon>
        <taxon>Cytophagales</taxon>
        <taxon>Persicobacteraceae</taxon>
        <taxon>Fulvitalea</taxon>
    </lineage>
</organism>
<evidence type="ECO:0008006" key="4">
    <source>
        <dbReference type="Google" id="ProtNLM"/>
    </source>
</evidence>
<dbReference type="RefSeq" id="WP_338394931.1">
    <property type="nucleotide sequence ID" value="NZ_AP025315.1"/>
</dbReference>
<evidence type="ECO:0000313" key="2">
    <source>
        <dbReference type="EMBL" id="BDD11435.1"/>
    </source>
</evidence>
<name>A0AAU9CPX0_9BACT</name>
<dbReference type="KEGG" id="fax:FUAX_38670"/>
<dbReference type="Pfam" id="PF14059">
    <property type="entry name" value="DUF4251"/>
    <property type="match status" value="1"/>
</dbReference>
<gene>
    <name evidence="2" type="ORF">FUAX_38670</name>
</gene>
<dbReference type="InterPro" id="IPR025347">
    <property type="entry name" value="DUF4251"/>
</dbReference>
<feature type="chain" id="PRO_5043538122" description="DUF4251 domain-containing protein" evidence="1">
    <location>
        <begin position="20"/>
        <end position="193"/>
    </location>
</feature>
<dbReference type="AlphaFoldDB" id="A0AAU9CPX0"/>
<proteinExistence type="predicted"/>
<sequence>MKRIFIICVLVLTGSWASAQSLDTLNTEGLSKREIKKLKWKKAQEKRKLEQEAQIKLAKSLLDSGSFIVECDMLYGRYGGTLPVNPGTNFFAIHGEDVTFQIGTEVGHLGYNGIGGITVDGKAKNYKAKTRKKSMYARTQVMSPIGTYSVSVTAVTSENVRVRISGNWGHSIEMEGRIKPLEEHNVYKATPII</sequence>
<evidence type="ECO:0000256" key="1">
    <source>
        <dbReference type="SAM" id="SignalP"/>
    </source>
</evidence>
<accession>A0AAU9CPX0</accession>
<feature type="signal peptide" evidence="1">
    <location>
        <begin position="1"/>
        <end position="19"/>
    </location>
</feature>
<reference evidence="2 3" key="1">
    <citation type="submission" date="2021-12" db="EMBL/GenBank/DDBJ databases">
        <title>Genome sequencing of bacteria with rrn-lacking chromosome and rrn-plasmid.</title>
        <authorList>
            <person name="Anda M."/>
            <person name="Iwasaki W."/>
        </authorList>
    </citation>
    <scope>NUCLEOTIDE SEQUENCE [LARGE SCALE GENOMIC DNA]</scope>
    <source>
        <strain evidence="2 3">DSM 100852</strain>
        <plasmid evidence="2 3">pFA1</plasmid>
    </source>
</reference>
<dbReference type="Proteomes" id="UP001348817">
    <property type="component" value="Plasmid pFA1"/>
</dbReference>
<dbReference type="Gene3D" id="2.40.128.410">
    <property type="match status" value="1"/>
</dbReference>
<keyword evidence="1" id="KW-0732">Signal</keyword>